<evidence type="ECO:0000313" key="2">
    <source>
        <dbReference type="EMBL" id="SPD59823.1"/>
    </source>
</evidence>
<dbReference type="AlphaFoldDB" id="A0A375HQY8"/>
<keyword evidence="4" id="KW-1185">Reference proteome</keyword>
<sequence>MRQRSPIPRPLRLHDAIPAANGHPAQFLGAAPDPVGLFCRCSQPARPGRVPCPRAAMR</sequence>
<evidence type="ECO:0000313" key="3">
    <source>
        <dbReference type="Proteomes" id="UP000255168"/>
    </source>
</evidence>
<accession>A0A375HQY8</accession>
<name>A0A375HQY8_9BURK</name>
<geneLocation type="plasmid" evidence="2">
    <name>II</name>
</geneLocation>
<protein>
    <submittedName>
        <fullName evidence="2">Uncharacterized protein</fullName>
    </submittedName>
</protein>
<reference evidence="3 4" key="1">
    <citation type="submission" date="2018-01" db="EMBL/GenBank/DDBJ databases">
        <authorList>
            <person name="Clerissi C."/>
        </authorList>
    </citation>
    <scope>NUCLEOTIDE SEQUENCE [LARGE SCALE GENOMIC DNA]</scope>
    <source>
        <strain evidence="1">Cupriavidus taiwanensis STM 6082</strain>
        <strain evidence="2">Cupriavidus taiwanensis STM 6160</strain>
        <plasmid evidence="3">ii</plasmid>
        <plasmid evidence="2">II</plasmid>
    </source>
</reference>
<evidence type="ECO:0000313" key="4">
    <source>
        <dbReference type="Proteomes" id="UP000256710"/>
    </source>
</evidence>
<gene>
    <name evidence="1" type="ORF">CBM2605_B110060</name>
    <name evidence="2" type="ORF">CBM2607_MP20475</name>
</gene>
<proteinExistence type="predicted"/>
<geneLocation type="plasmid" evidence="3">
    <name>ii</name>
</geneLocation>
<organism evidence="2 3">
    <name type="scientific">Cupriavidus neocaledonicus</name>
    <dbReference type="NCBI Taxonomy" id="1040979"/>
    <lineage>
        <taxon>Bacteria</taxon>
        <taxon>Pseudomonadati</taxon>
        <taxon>Pseudomonadota</taxon>
        <taxon>Betaproteobacteria</taxon>
        <taxon>Burkholderiales</taxon>
        <taxon>Burkholderiaceae</taxon>
        <taxon>Cupriavidus</taxon>
    </lineage>
</organism>
<evidence type="ECO:0000313" key="1">
    <source>
        <dbReference type="EMBL" id="SOZ38531.1"/>
    </source>
</evidence>
<dbReference type="Proteomes" id="UP000255168">
    <property type="component" value="Plasmid II"/>
</dbReference>
<dbReference type="EMBL" id="OFTC01000034">
    <property type="protein sequence ID" value="SOZ38531.1"/>
    <property type="molecule type" value="Genomic_DNA"/>
</dbReference>
<dbReference type="EMBL" id="LT984807">
    <property type="protein sequence ID" value="SPD59823.1"/>
    <property type="molecule type" value="Genomic_DNA"/>
</dbReference>
<keyword evidence="2" id="KW-0614">Plasmid</keyword>
<dbReference type="Proteomes" id="UP000256710">
    <property type="component" value="Unassembled WGS sequence"/>
</dbReference>